<feature type="repeat" description="TPR" evidence="1">
    <location>
        <begin position="115"/>
        <end position="148"/>
    </location>
</feature>
<dbReference type="InterPro" id="IPR019734">
    <property type="entry name" value="TPR_rpt"/>
</dbReference>
<gene>
    <name evidence="3" type="ORF">HPP92_000416</name>
</gene>
<dbReference type="EMBL" id="JADCNM010000001">
    <property type="protein sequence ID" value="KAG0500344.1"/>
    <property type="molecule type" value="Genomic_DNA"/>
</dbReference>
<feature type="compositionally biased region" description="Polar residues" evidence="2">
    <location>
        <begin position="1"/>
        <end position="13"/>
    </location>
</feature>
<dbReference type="Proteomes" id="UP000639772">
    <property type="component" value="Chromosome 1"/>
</dbReference>
<accession>A0A835RY24</accession>
<feature type="region of interest" description="Disordered" evidence="2">
    <location>
        <begin position="1"/>
        <end position="21"/>
    </location>
</feature>
<evidence type="ECO:0000313" key="4">
    <source>
        <dbReference type="Proteomes" id="UP000639772"/>
    </source>
</evidence>
<organism evidence="3 4">
    <name type="scientific">Vanilla planifolia</name>
    <name type="common">Vanilla</name>
    <dbReference type="NCBI Taxonomy" id="51239"/>
    <lineage>
        <taxon>Eukaryota</taxon>
        <taxon>Viridiplantae</taxon>
        <taxon>Streptophyta</taxon>
        <taxon>Embryophyta</taxon>
        <taxon>Tracheophyta</taxon>
        <taxon>Spermatophyta</taxon>
        <taxon>Magnoliopsida</taxon>
        <taxon>Liliopsida</taxon>
        <taxon>Asparagales</taxon>
        <taxon>Orchidaceae</taxon>
        <taxon>Vanilloideae</taxon>
        <taxon>Vanilleae</taxon>
        <taxon>Vanilla</taxon>
    </lineage>
</organism>
<dbReference type="PANTHER" id="PTHR44998:SF1">
    <property type="entry name" value="UDP-N-ACETYLGLUCOSAMINE--PEPTIDE N-ACETYLGLUCOSAMINYLTRANSFERASE 110 KDA SUBUNIT"/>
    <property type="match status" value="1"/>
</dbReference>
<sequence>MLSLQTDVRQQHQLPPAPSPSQVQKIFGSGSFSSAAGIGFNRGILGSCGDRLEETALSLQTVDASCDIKPLQLVKQIEVDDDVHLALAHQNYKSGNYKQALEHCNMIYEKNPLRRDNLLLLGAIYYQLHDYDTCIAKNEEALAIDPHFPECYGNMANAWKEQGNIDLAIHYYQVALEVCCYSLCNRLNFILNYWEIRMTVVKC</sequence>
<dbReference type="SMART" id="SM00028">
    <property type="entry name" value="TPR"/>
    <property type="match status" value="3"/>
</dbReference>
<dbReference type="Gene3D" id="1.25.40.10">
    <property type="entry name" value="Tetratricopeptide repeat domain"/>
    <property type="match status" value="1"/>
</dbReference>
<dbReference type="GO" id="GO:0006493">
    <property type="term" value="P:protein O-linked glycosylation"/>
    <property type="evidence" value="ECO:0007669"/>
    <property type="project" value="TreeGrafter"/>
</dbReference>
<name>A0A835RY24_VANPL</name>
<evidence type="ECO:0000313" key="3">
    <source>
        <dbReference type="EMBL" id="KAG0500344.1"/>
    </source>
</evidence>
<dbReference type="PROSITE" id="PS50005">
    <property type="entry name" value="TPR"/>
    <property type="match status" value="1"/>
</dbReference>
<protein>
    <submittedName>
        <fullName evidence="3">Uncharacterized protein</fullName>
    </submittedName>
</protein>
<dbReference type="PANTHER" id="PTHR44998">
    <property type="match status" value="1"/>
</dbReference>
<dbReference type="OrthoDB" id="9991317at2759"/>
<reference evidence="3 4" key="1">
    <citation type="journal article" date="2020" name="Nat. Food">
        <title>A phased Vanilla planifolia genome enables genetic improvement of flavour and production.</title>
        <authorList>
            <person name="Hasing T."/>
            <person name="Tang H."/>
            <person name="Brym M."/>
            <person name="Khazi F."/>
            <person name="Huang T."/>
            <person name="Chambers A.H."/>
        </authorList>
    </citation>
    <scope>NUCLEOTIDE SEQUENCE [LARGE SCALE GENOMIC DNA]</scope>
    <source>
        <tissue evidence="3">Leaf</tissue>
    </source>
</reference>
<dbReference type="AlphaFoldDB" id="A0A835RY24"/>
<dbReference type="InterPro" id="IPR011990">
    <property type="entry name" value="TPR-like_helical_dom_sf"/>
</dbReference>
<comment type="caution">
    <text evidence="3">The sequence shown here is derived from an EMBL/GenBank/DDBJ whole genome shotgun (WGS) entry which is preliminary data.</text>
</comment>
<dbReference type="SUPFAM" id="SSF48452">
    <property type="entry name" value="TPR-like"/>
    <property type="match status" value="1"/>
</dbReference>
<dbReference type="GO" id="GO:0016757">
    <property type="term" value="F:glycosyltransferase activity"/>
    <property type="evidence" value="ECO:0007669"/>
    <property type="project" value="TreeGrafter"/>
</dbReference>
<evidence type="ECO:0000256" key="1">
    <source>
        <dbReference type="PROSITE-ProRule" id="PRU00339"/>
    </source>
</evidence>
<keyword evidence="1" id="KW-0802">TPR repeat</keyword>
<proteinExistence type="predicted"/>
<evidence type="ECO:0000256" key="2">
    <source>
        <dbReference type="SAM" id="MobiDB-lite"/>
    </source>
</evidence>